<evidence type="ECO:0000256" key="5">
    <source>
        <dbReference type="ARBA" id="ARBA00023204"/>
    </source>
</evidence>
<dbReference type="Gene3D" id="2.40.50.140">
    <property type="entry name" value="Nucleic acid-binding proteins"/>
    <property type="match status" value="1"/>
</dbReference>
<sequence>MIEWREEGMVLSVRRHGENDAILEALTHDHGRHAGVVRGGGGRRLAPLMQPGAQLSFTWRARIADHLGHFAVEPVRSRAAVLSDGLALAGLSSMTSLLSFALPEREAQPGLYEATLTVADLMEADSLWPLAYLRWEMGLLDRLGFGLDLTRCAISGTRDDLAYVSPKSGRAVARDAAGEWADRLLPLPLCMMGQGPATIPEIVQGLRITGHFLENRLAPSLGDRPLPVARERLVGRLSRIG</sequence>
<feature type="domain" description="DNA replication/recombination mediator RecO N-terminal" evidence="8">
    <location>
        <begin position="1"/>
        <end position="76"/>
    </location>
</feature>
<evidence type="ECO:0000313" key="10">
    <source>
        <dbReference type="Proteomes" id="UP000244912"/>
    </source>
</evidence>
<evidence type="ECO:0000256" key="4">
    <source>
        <dbReference type="ARBA" id="ARBA00023172"/>
    </source>
</evidence>
<evidence type="ECO:0000256" key="1">
    <source>
        <dbReference type="ARBA" id="ARBA00007452"/>
    </source>
</evidence>
<keyword evidence="3 7" id="KW-0227">DNA damage</keyword>
<dbReference type="InterPro" id="IPR037278">
    <property type="entry name" value="ARFGAP/RecO"/>
</dbReference>
<dbReference type="Pfam" id="PF02565">
    <property type="entry name" value="RecO_C"/>
    <property type="match status" value="1"/>
</dbReference>
<keyword evidence="4 7" id="KW-0233">DNA recombination</keyword>
<dbReference type="InterPro" id="IPR022572">
    <property type="entry name" value="DNA_rep/recomb_RecO_N"/>
</dbReference>
<dbReference type="GO" id="GO:0006302">
    <property type="term" value="P:double-strand break repair"/>
    <property type="evidence" value="ECO:0007669"/>
    <property type="project" value="TreeGrafter"/>
</dbReference>
<evidence type="ECO:0000256" key="7">
    <source>
        <dbReference type="HAMAP-Rule" id="MF_00201"/>
    </source>
</evidence>
<evidence type="ECO:0000256" key="6">
    <source>
        <dbReference type="ARBA" id="ARBA00033409"/>
    </source>
</evidence>
<accession>A0A2R8BX20</accession>
<keyword evidence="5 7" id="KW-0234">DNA repair</keyword>
<evidence type="ECO:0000256" key="3">
    <source>
        <dbReference type="ARBA" id="ARBA00022763"/>
    </source>
</evidence>
<evidence type="ECO:0000256" key="2">
    <source>
        <dbReference type="ARBA" id="ARBA00021310"/>
    </source>
</evidence>
<dbReference type="InterPro" id="IPR003717">
    <property type="entry name" value="RecO"/>
</dbReference>
<dbReference type="InterPro" id="IPR012340">
    <property type="entry name" value="NA-bd_OB-fold"/>
</dbReference>
<gene>
    <name evidence="7 9" type="primary">recO</name>
    <name evidence="9" type="ORF">PAA8504_02552</name>
</gene>
<proteinExistence type="inferred from homology"/>
<evidence type="ECO:0000313" key="9">
    <source>
        <dbReference type="EMBL" id="SPJ24714.1"/>
    </source>
</evidence>
<comment type="similarity">
    <text evidence="1 7">Belongs to the RecO family.</text>
</comment>
<dbReference type="PANTHER" id="PTHR33991:SF1">
    <property type="entry name" value="DNA REPAIR PROTEIN RECO"/>
    <property type="match status" value="1"/>
</dbReference>
<dbReference type="SUPFAM" id="SSF50249">
    <property type="entry name" value="Nucleic acid-binding proteins"/>
    <property type="match status" value="1"/>
</dbReference>
<dbReference type="Pfam" id="PF11967">
    <property type="entry name" value="RecO_N"/>
    <property type="match status" value="1"/>
</dbReference>
<evidence type="ECO:0000259" key="8">
    <source>
        <dbReference type="Pfam" id="PF11967"/>
    </source>
</evidence>
<organism evidence="9 10">
    <name type="scientific">Palleronia abyssalis</name>
    <dbReference type="NCBI Taxonomy" id="1501240"/>
    <lineage>
        <taxon>Bacteria</taxon>
        <taxon>Pseudomonadati</taxon>
        <taxon>Pseudomonadota</taxon>
        <taxon>Alphaproteobacteria</taxon>
        <taxon>Rhodobacterales</taxon>
        <taxon>Roseobacteraceae</taxon>
        <taxon>Palleronia</taxon>
    </lineage>
</organism>
<dbReference type="AlphaFoldDB" id="A0A2R8BX20"/>
<dbReference type="Gene3D" id="1.20.1440.120">
    <property type="entry name" value="Recombination protein O, C-terminal domain"/>
    <property type="match status" value="1"/>
</dbReference>
<dbReference type="NCBIfam" id="TIGR00613">
    <property type="entry name" value="reco"/>
    <property type="match status" value="1"/>
</dbReference>
<dbReference type="Proteomes" id="UP000244912">
    <property type="component" value="Unassembled WGS sequence"/>
</dbReference>
<dbReference type="GO" id="GO:0043590">
    <property type="term" value="C:bacterial nucleoid"/>
    <property type="evidence" value="ECO:0007669"/>
    <property type="project" value="TreeGrafter"/>
</dbReference>
<keyword evidence="10" id="KW-1185">Reference proteome</keyword>
<dbReference type="EMBL" id="ONZF01000005">
    <property type="protein sequence ID" value="SPJ24714.1"/>
    <property type="molecule type" value="Genomic_DNA"/>
</dbReference>
<dbReference type="PANTHER" id="PTHR33991">
    <property type="entry name" value="DNA REPAIR PROTEIN RECO"/>
    <property type="match status" value="1"/>
</dbReference>
<name>A0A2R8BX20_9RHOB</name>
<reference evidence="9 10" key="1">
    <citation type="submission" date="2018-03" db="EMBL/GenBank/DDBJ databases">
        <authorList>
            <person name="Keele B.F."/>
        </authorList>
    </citation>
    <scope>NUCLEOTIDE SEQUENCE [LARGE SCALE GENOMIC DNA]</scope>
    <source>
        <strain evidence="9 10">CECT 8504</strain>
    </source>
</reference>
<comment type="function">
    <text evidence="7">Involved in DNA repair and RecF pathway recombination.</text>
</comment>
<dbReference type="SUPFAM" id="SSF57863">
    <property type="entry name" value="ArfGap/RecO-like zinc finger"/>
    <property type="match status" value="1"/>
</dbReference>
<protein>
    <recommendedName>
        <fullName evidence="2 7">DNA repair protein RecO</fullName>
    </recommendedName>
    <alternativeName>
        <fullName evidence="6 7">Recombination protein O</fullName>
    </alternativeName>
</protein>
<dbReference type="HAMAP" id="MF_00201">
    <property type="entry name" value="RecO"/>
    <property type="match status" value="1"/>
</dbReference>
<dbReference type="InterPro" id="IPR042242">
    <property type="entry name" value="RecO_C"/>
</dbReference>
<dbReference type="GO" id="GO:0006310">
    <property type="term" value="P:DNA recombination"/>
    <property type="evidence" value="ECO:0007669"/>
    <property type="project" value="UniProtKB-UniRule"/>
</dbReference>